<reference evidence="1 2" key="1">
    <citation type="submission" date="2020-07" db="EMBL/GenBank/DDBJ databases">
        <authorList>
            <person name="Maaloum M."/>
        </authorList>
    </citation>
    <scope>NUCLEOTIDE SEQUENCE [LARGE SCALE GENOMIC DNA]</scope>
    <source>
        <strain evidence="1 2">GCS-AN-3</strain>
    </source>
</reference>
<comment type="caution">
    <text evidence="1">The sequence shown here is derived from an EMBL/GenBank/DDBJ whole genome shotgun (WGS) entry which is preliminary data.</text>
</comment>
<proteinExistence type="predicted"/>
<organism evidence="1 2">
    <name type="scientific">Ottowia beijingensis</name>
    <dbReference type="NCBI Taxonomy" id="1207057"/>
    <lineage>
        <taxon>Bacteria</taxon>
        <taxon>Pseudomonadati</taxon>
        <taxon>Pseudomonadota</taxon>
        <taxon>Betaproteobacteria</taxon>
        <taxon>Burkholderiales</taxon>
        <taxon>Comamonadaceae</taxon>
        <taxon>Ottowia</taxon>
    </lineage>
</organism>
<dbReference type="AlphaFoldDB" id="A0A853IXY1"/>
<gene>
    <name evidence="1" type="ORF">H0I39_17740</name>
</gene>
<protein>
    <submittedName>
        <fullName evidence="1">Uncharacterized protein</fullName>
    </submittedName>
</protein>
<dbReference type="RefSeq" id="WP_180551361.1">
    <property type="nucleotide sequence ID" value="NZ_JACCKX010000001.1"/>
</dbReference>
<dbReference type="EMBL" id="JACCKX010000001">
    <property type="protein sequence ID" value="NZA03107.1"/>
    <property type="molecule type" value="Genomic_DNA"/>
</dbReference>
<accession>A0A853IXY1</accession>
<keyword evidence="2" id="KW-1185">Reference proteome</keyword>
<dbReference type="Proteomes" id="UP000589716">
    <property type="component" value="Unassembled WGS sequence"/>
</dbReference>
<name>A0A853IXY1_9BURK</name>
<sequence>MNKSLVLAALIAAASWLPAARRKSRRPHRHRPLRLQKPPLTLLLPPLPLPTPLRMPLLPLLALP</sequence>
<evidence type="ECO:0000313" key="2">
    <source>
        <dbReference type="Proteomes" id="UP000589716"/>
    </source>
</evidence>
<evidence type="ECO:0000313" key="1">
    <source>
        <dbReference type="EMBL" id="NZA03107.1"/>
    </source>
</evidence>